<reference evidence="2 3" key="1">
    <citation type="submission" date="2019-03" db="EMBL/GenBank/DDBJ databases">
        <title>Metabolic reconstructions from genomes of highly enriched 'Candidatus Accumulibacter' and 'Candidatus Competibacter' bioreactor populations.</title>
        <authorList>
            <person name="Annavajhala M.K."/>
            <person name="Welles L."/>
            <person name="Abbas B."/>
            <person name="Sorokin D."/>
            <person name="Park H."/>
            <person name="Van Loosdrecht M."/>
            <person name="Chandran K."/>
        </authorList>
    </citation>
    <scope>NUCLEOTIDE SEQUENCE [LARGE SCALE GENOMIC DNA]</scope>
    <source>
        <strain evidence="2 3">SBR_S</strain>
    </source>
</reference>
<dbReference type="InterPro" id="IPR007731">
    <property type="entry name" value="DUF669"/>
</dbReference>
<comment type="caution">
    <text evidence="2">The sequence shown here is derived from an EMBL/GenBank/DDBJ whole genome shotgun (WGS) entry which is preliminary data.</text>
</comment>
<proteinExistence type="predicted"/>
<organism evidence="2 3">
    <name type="scientific">Candidatus Accumulibacter phosphatis</name>
    <dbReference type="NCBI Taxonomy" id="327160"/>
    <lineage>
        <taxon>Bacteria</taxon>
        <taxon>Pseudomonadati</taxon>
        <taxon>Pseudomonadota</taxon>
        <taxon>Betaproteobacteria</taxon>
        <taxon>Candidatus Accumulibacter</taxon>
    </lineage>
</organism>
<dbReference type="Pfam" id="PF05037">
    <property type="entry name" value="DUF669"/>
    <property type="match status" value="1"/>
</dbReference>
<evidence type="ECO:0000313" key="2">
    <source>
        <dbReference type="EMBL" id="NMQ28455.1"/>
    </source>
</evidence>
<name>A0ABX1TW66_9PROT</name>
<feature type="compositionally biased region" description="Low complexity" evidence="1">
    <location>
        <begin position="146"/>
        <end position="158"/>
    </location>
</feature>
<feature type="compositionally biased region" description="Pro residues" evidence="1">
    <location>
        <begin position="136"/>
        <end position="145"/>
    </location>
</feature>
<keyword evidence="3" id="KW-1185">Reference proteome</keyword>
<dbReference type="Proteomes" id="UP000749010">
    <property type="component" value="Unassembled WGS sequence"/>
</dbReference>
<feature type="region of interest" description="Disordered" evidence="1">
    <location>
        <begin position="116"/>
        <end position="168"/>
    </location>
</feature>
<evidence type="ECO:0000313" key="3">
    <source>
        <dbReference type="Proteomes" id="UP000749010"/>
    </source>
</evidence>
<protein>
    <submittedName>
        <fullName evidence="2">DUF669 domain-containing protein</fullName>
    </submittedName>
</protein>
<evidence type="ECO:0000256" key="1">
    <source>
        <dbReference type="SAM" id="MobiDB-lite"/>
    </source>
</evidence>
<dbReference type="RefSeq" id="WP_169066913.1">
    <property type="nucleotide sequence ID" value="NZ_SPMY01000033.1"/>
</dbReference>
<sequence>MASFGHTFDASTVEPTTPFEVFPPGKYRVQLVASEMRPTKDGMGQYLLLELDVLEGQYAGRKFFDRLNLVNANPDAVLMAQRSLSALCRAAGKMQVSNSEQLHLIPIQIDVKVRPPKGQYGESNSIRYLSGSDTQPMPPAAPVPAAPAGHARAASPAAQSTLPWKRQG</sequence>
<accession>A0ABX1TW66</accession>
<feature type="compositionally biased region" description="Polar residues" evidence="1">
    <location>
        <begin position="121"/>
        <end position="135"/>
    </location>
</feature>
<gene>
    <name evidence="2" type="ORF">E4Q23_12250</name>
</gene>
<dbReference type="EMBL" id="SPMY01000033">
    <property type="protein sequence ID" value="NMQ28455.1"/>
    <property type="molecule type" value="Genomic_DNA"/>
</dbReference>